<dbReference type="RefSeq" id="WP_068464784.1">
    <property type="nucleotide sequence ID" value="NZ_LMTR01000093.1"/>
</dbReference>
<comment type="caution">
    <text evidence="4">The sequence shown here is derived from an EMBL/GenBank/DDBJ whole genome shotgun (WGS) entry which is preliminary data.</text>
</comment>
<feature type="compositionally biased region" description="Basic and acidic residues" evidence="1">
    <location>
        <begin position="200"/>
        <end position="231"/>
    </location>
</feature>
<proteinExistence type="predicted"/>
<evidence type="ECO:0000259" key="3">
    <source>
        <dbReference type="Pfam" id="PF08239"/>
    </source>
</evidence>
<dbReference type="Pfam" id="PF08239">
    <property type="entry name" value="SH3_3"/>
    <property type="match status" value="1"/>
</dbReference>
<dbReference type="EMBL" id="LMTR01000093">
    <property type="protein sequence ID" value="KWT64307.1"/>
    <property type="molecule type" value="Genomic_DNA"/>
</dbReference>
<dbReference type="InterPro" id="IPR003646">
    <property type="entry name" value="SH3-like_bac-type"/>
</dbReference>
<protein>
    <recommendedName>
        <fullName evidence="3">SH3b domain-containing protein</fullName>
    </recommendedName>
</protein>
<dbReference type="STRING" id="121290.APY04_3319"/>
<dbReference type="Gene3D" id="2.30.30.40">
    <property type="entry name" value="SH3 Domains"/>
    <property type="match status" value="1"/>
</dbReference>
<evidence type="ECO:0000313" key="4">
    <source>
        <dbReference type="EMBL" id="KWT64307.1"/>
    </source>
</evidence>
<feature type="compositionally biased region" description="Basic and acidic residues" evidence="1">
    <location>
        <begin position="181"/>
        <end position="192"/>
    </location>
</feature>
<feature type="domain" description="SH3b" evidence="3">
    <location>
        <begin position="31"/>
        <end position="81"/>
    </location>
</feature>
<reference evidence="4 5" key="1">
    <citation type="submission" date="2015-10" db="EMBL/GenBank/DDBJ databases">
        <title>Transcriptomic analysis of a linuron degrading triple-species bacterial consortium.</title>
        <authorList>
            <person name="Albers P."/>
        </authorList>
    </citation>
    <scope>NUCLEOTIDE SEQUENCE [LARGE SCALE GENOMIC DNA]</scope>
    <source>
        <strain evidence="4 5">WDL6</strain>
    </source>
</reference>
<feature type="compositionally biased region" description="Basic residues" evidence="1">
    <location>
        <begin position="169"/>
        <end position="180"/>
    </location>
</feature>
<gene>
    <name evidence="4" type="ORF">APY04_3319</name>
</gene>
<feature type="chain" id="PRO_5007132487" description="SH3b domain-containing protein" evidence="2">
    <location>
        <begin position="23"/>
        <end position="231"/>
    </location>
</feature>
<evidence type="ECO:0000256" key="2">
    <source>
        <dbReference type="SAM" id="SignalP"/>
    </source>
</evidence>
<feature type="signal peptide" evidence="2">
    <location>
        <begin position="1"/>
        <end position="22"/>
    </location>
</feature>
<keyword evidence="2" id="KW-0732">Signal</keyword>
<feature type="region of interest" description="Disordered" evidence="1">
    <location>
        <begin position="163"/>
        <end position="231"/>
    </location>
</feature>
<dbReference type="AlphaFoldDB" id="A0A109B9V0"/>
<name>A0A109B9V0_HYPSL</name>
<sequence length="231" mass="26688">MRSFLAAVAVLAAFGITAAAQAEPGYSTAHVNMRTGPDINFPSIGVIPEGAPVYIEGCLRDESWCDVRWGPERGWVYSEYLAFDYRGNMVAVPDIGLSAFRIPYVTFSARDYWGRYYVGRPWYAERNRWYGYNVRPRPGWRAPPPGQRRAGWWRDGYNAPRGMHAPPQRWHRPPGHRGHDHYHGPDRRDHRAHDHHRGPDRRDDRRGNDHRGGDHRGGGDRGHDRGHEHRR</sequence>
<evidence type="ECO:0000256" key="1">
    <source>
        <dbReference type="SAM" id="MobiDB-lite"/>
    </source>
</evidence>
<dbReference type="PATRIC" id="fig|121290.4.peg.751"/>
<accession>A0A109B9V0</accession>
<organism evidence="4 5">
    <name type="scientific">Hyphomicrobium sulfonivorans</name>
    <dbReference type="NCBI Taxonomy" id="121290"/>
    <lineage>
        <taxon>Bacteria</taxon>
        <taxon>Pseudomonadati</taxon>
        <taxon>Pseudomonadota</taxon>
        <taxon>Alphaproteobacteria</taxon>
        <taxon>Hyphomicrobiales</taxon>
        <taxon>Hyphomicrobiaceae</taxon>
        <taxon>Hyphomicrobium</taxon>
    </lineage>
</organism>
<dbReference type="Proteomes" id="UP000059074">
    <property type="component" value="Unassembled WGS sequence"/>
</dbReference>
<evidence type="ECO:0000313" key="5">
    <source>
        <dbReference type="Proteomes" id="UP000059074"/>
    </source>
</evidence>
<keyword evidence="5" id="KW-1185">Reference proteome</keyword>